<dbReference type="PANTHER" id="PTHR46424:SF1">
    <property type="entry name" value="UBX DOMAIN-CONTAINING PROTEIN 4"/>
    <property type="match status" value="1"/>
</dbReference>
<evidence type="ECO:0000313" key="5">
    <source>
        <dbReference type="Proteomes" id="UP000759131"/>
    </source>
</evidence>
<sequence length="408" mass="45954">MSSETMFWFKGSVNEAINKSRAERKLFVVFINGTDDISAKMNGLYESLSHLLCELPLIAIKLEAQSDNCNLFSQIYPVIVIPSTYFIDSNGVAIEIIGGSVDDQNVLLQRIHKTIDIYNQSLSSSVTQNTTQSNDNERAKSEPVSQVSNTREPTPESTPSAPATASSSSAVASVESERPSLDSKVERANQLIEAIRQKKAKEEEEREKADEIERRKGMKEMLSAKRLREDKEKMDIVKEREREKRAEKLARERVLAQIAADREDRKARQMTFTDSTESKTTEPNDANSSQSSPKEPEVRQRMDKTARIQFRLPDGSTRNNVFEATDSLEVVKQYVSSNLNIRGFTLSTSYPRREFGTNDYNQSLRDLSLSPSSVLLVVPNSGIISSRALTSQSYIWQILTYLMSPLVM</sequence>
<feature type="region of interest" description="Disordered" evidence="2">
    <location>
        <begin position="124"/>
        <end position="187"/>
    </location>
</feature>
<evidence type="ECO:0000259" key="3">
    <source>
        <dbReference type="PROSITE" id="PS50033"/>
    </source>
</evidence>
<dbReference type="EMBL" id="OC873034">
    <property type="protein sequence ID" value="CAD7636111.1"/>
    <property type="molecule type" value="Genomic_DNA"/>
</dbReference>
<feature type="region of interest" description="Disordered" evidence="2">
    <location>
        <begin position="260"/>
        <end position="302"/>
    </location>
</feature>
<dbReference type="EMBL" id="CAJPIZ010018459">
    <property type="protein sequence ID" value="CAG2116541.1"/>
    <property type="molecule type" value="Genomic_DNA"/>
</dbReference>
<feature type="compositionally biased region" description="Basic and acidic residues" evidence="2">
    <location>
        <begin position="175"/>
        <end position="187"/>
    </location>
</feature>
<dbReference type="AlphaFoldDB" id="A0A7R9Q859"/>
<feature type="compositionally biased region" description="Low complexity" evidence="2">
    <location>
        <begin position="150"/>
        <end position="174"/>
    </location>
</feature>
<dbReference type="InterPro" id="IPR001012">
    <property type="entry name" value="UBX_dom"/>
</dbReference>
<feature type="compositionally biased region" description="Polar residues" evidence="2">
    <location>
        <begin position="283"/>
        <end position="293"/>
    </location>
</feature>
<reference evidence="4" key="1">
    <citation type="submission" date="2020-11" db="EMBL/GenBank/DDBJ databases">
        <authorList>
            <person name="Tran Van P."/>
        </authorList>
    </citation>
    <scope>NUCLEOTIDE SEQUENCE</scope>
</reference>
<feature type="domain" description="UBX" evidence="3">
    <location>
        <begin position="301"/>
        <end position="377"/>
    </location>
</feature>
<evidence type="ECO:0000313" key="4">
    <source>
        <dbReference type="EMBL" id="CAD7636111.1"/>
    </source>
</evidence>
<dbReference type="Gene3D" id="3.10.20.90">
    <property type="entry name" value="Phosphatidylinositol 3-kinase Catalytic Subunit, Chain A, domain 1"/>
    <property type="match status" value="1"/>
</dbReference>
<dbReference type="PROSITE" id="PS50033">
    <property type="entry name" value="UBX"/>
    <property type="match status" value="1"/>
</dbReference>
<dbReference type="Pfam" id="PF23187">
    <property type="entry name" value="UBX7_N"/>
    <property type="match status" value="1"/>
</dbReference>
<feature type="non-terminal residue" evidence="4">
    <location>
        <position position="1"/>
    </location>
</feature>
<dbReference type="Pfam" id="PF00789">
    <property type="entry name" value="UBX"/>
    <property type="match status" value="1"/>
</dbReference>
<proteinExistence type="predicted"/>
<feature type="compositionally biased region" description="Basic and acidic residues" evidence="2">
    <location>
        <begin position="200"/>
        <end position="216"/>
    </location>
</feature>
<dbReference type="OrthoDB" id="2445133at2759"/>
<feature type="region of interest" description="Disordered" evidence="2">
    <location>
        <begin position="197"/>
        <end position="216"/>
    </location>
</feature>
<accession>A0A7R9Q859</accession>
<evidence type="ECO:0000256" key="1">
    <source>
        <dbReference type="ARBA" id="ARBA00040925"/>
    </source>
</evidence>
<dbReference type="PANTHER" id="PTHR46424">
    <property type="entry name" value="UBX DOMAIN-CONTAINING PROTEIN 4"/>
    <property type="match status" value="1"/>
</dbReference>
<evidence type="ECO:0000256" key="2">
    <source>
        <dbReference type="SAM" id="MobiDB-lite"/>
    </source>
</evidence>
<dbReference type="SUPFAM" id="SSF54236">
    <property type="entry name" value="Ubiquitin-like"/>
    <property type="match status" value="1"/>
</dbReference>
<dbReference type="GO" id="GO:0036503">
    <property type="term" value="P:ERAD pathway"/>
    <property type="evidence" value="ECO:0007669"/>
    <property type="project" value="TreeGrafter"/>
</dbReference>
<gene>
    <name evidence="4" type="ORF">OSB1V03_LOCUS16500</name>
</gene>
<dbReference type="SMART" id="SM00166">
    <property type="entry name" value="UBX"/>
    <property type="match status" value="1"/>
</dbReference>
<feature type="compositionally biased region" description="Low complexity" evidence="2">
    <location>
        <begin position="124"/>
        <end position="134"/>
    </location>
</feature>
<keyword evidence="5" id="KW-1185">Reference proteome</keyword>
<protein>
    <recommendedName>
        <fullName evidence="1">UBX domain-containing protein 4</fullName>
    </recommendedName>
</protein>
<dbReference type="Proteomes" id="UP000759131">
    <property type="component" value="Unassembled WGS sequence"/>
</dbReference>
<dbReference type="GO" id="GO:0005783">
    <property type="term" value="C:endoplasmic reticulum"/>
    <property type="evidence" value="ECO:0007669"/>
    <property type="project" value="TreeGrafter"/>
</dbReference>
<dbReference type="InterPro" id="IPR029071">
    <property type="entry name" value="Ubiquitin-like_domsf"/>
</dbReference>
<name>A0A7R9Q859_9ACAR</name>
<organism evidence="4">
    <name type="scientific">Medioppia subpectinata</name>
    <dbReference type="NCBI Taxonomy" id="1979941"/>
    <lineage>
        <taxon>Eukaryota</taxon>
        <taxon>Metazoa</taxon>
        <taxon>Ecdysozoa</taxon>
        <taxon>Arthropoda</taxon>
        <taxon>Chelicerata</taxon>
        <taxon>Arachnida</taxon>
        <taxon>Acari</taxon>
        <taxon>Acariformes</taxon>
        <taxon>Sarcoptiformes</taxon>
        <taxon>Oribatida</taxon>
        <taxon>Brachypylina</taxon>
        <taxon>Oppioidea</taxon>
        <taxon>Oppiidae</taxon>
        <taxon>Medioppia</taxon>
    </lineage>
</organism>